<feature type="domain" description="HTH marR-type" evidence="4">
    <location>
        <begin position="9"/>
        <end position="138"/>
    </location>
</feature>
<evidence type="ECO:0000256" key="2">
    <source>
        <dbReference type="ARBA" id="ARBA00023125"/>
    </source>
</evidence>
<dbReference type="InterPro" id="IPR000835">
    <property type="entry name" value="HTH_MarR-typ"/>
</dbReference>
<name>A0ABT1E8W6_9FIRM</name>
<comment type="caution">
    <text evidence="5">The sequence shown here is derived from an EMBL/GenBank/DDBJ whole genome shotgun (WGS) entry which is preliminary data.</text>
</comment>
<dbReference type="EMBL" id="JAMZFW010000009">
    <property type="protein sequence ID" value="MCP1102270.1"/>
    <property type="molecule type" value="Genomic_DNA"/>
</dbReference>
<keyword evidence="6" id="KW-1185">Reference proteome</keyword>
<dbReference type="PROSITE" id="PS50995">
    <property type="entry name" value="HTH_MARR_2"/>
    <property type="match status" value="1"/>
</dbReference>
<accession>A0ABT1E8W6</accession>
<dbReference type="SMART" id="SM00347">
    <property type="entry name" value="HTH_MARR"/>
    <property type="match status" value="1"/>
</dbReference>
<evidence type="ECO:0000256" key="3">
    <source>
        <dbReference type="ARBA" id="ARBA00023163"/>
    </source>
</evidence>
<evidence type="ECO:0000259" key="4">
    <source>
        <dbReference type="PROSITE" id="PS50995"/>
    </source>
</evidence>
<evidence type="ECO:0000313" key="5">
    <source>
        <dbReference type="EMBL" id="MCP1102270.1"/>
    </source>
</evidence>
<dbReference type="InterPro" id="IPR036390">
    <property type="entry name" value="WH_DNA-bd_sf"/>
</dbReference>
<gene>
    <name evidence="5" type="ORF">NK125_07600</name>
</gene>
<dbReference type="PRINTS" id="PR00598">
    <property type="entry name" value="HTHMARR"/>
</dbReference>
<reference evidence="5 6" key="1">
    <citation type="journal article" date="2022" name="Genome Biol. Evol.">
        <title>Host diet, physiology and behaviors set the stage for Lachnospiraceae cladogenesis.</title>
        <authorList>
            <person name="Vera-Ponce De Leon A."/>
            <person name="Schneider M."/>
            <person name="Jahnes B.C."/>
            <person name="Sadowski V."/>
            <person name="Camuy-Velez L.A."/>
            <person name="Duan J."/>
            <person name="Sabree Z.L."/>
        </authorList>
    </citation>
    <scope>NUCLEOTIDE SEQUENCE [LARGE SCALE GENOMIC DNA]</scope>
    <source>
        <strain evidence="5 6">PAL113</strain>
    </source>
</reference>
<dbReference type="InterPro" id="IPR036388">
    <property type="entry name" value="WH-like_DNA-bd_sf"/>
</dbReference>
<protein>
    <submittedName>
        <fullName evidence="5">MarR family winged helix-turn-helix transcriptional regulator</fullName>
    </submittedName>
</protein>
<dbReference type="Proteomes" id="UP001523566">
    <property type="component" value="Unassembled WGS sequence"/>
</dbReference>
<dbReference type="Gene3D" id="1.10.10.10">
    <property type="entry name" value="Winged helix-like DNA-binding domain superfamily/Winged helix DNA-binding domain"/>
    <property type="match status" value="1"/>
</dbReference>
<dbReference type="RefSeq" id="WP_262066057.1">
    <property type="nucleotide sequence ID" value="NZ_JAMXOD010000009.1"/>
</dbReference>
<keyword evidence="1" id="KW-0805">Transcription regulation</keyword>
<dbReference type="PANTHER" id="PTHR42756">
    <property type="entry name" value="TRANSCRIPTIONAL REGULATOR, MARR"/>
    <property type="match status" value="1"/>
</dbReference>
<sequence length="161" mass="18901">MVECQEEKTFVLLKKLFHMTGYLSMQKMSRVGIKQGQAWVLFALHRFGELSQKELAQKVHITPPSMTVAVKKMEEMGLVKKEIDEKDKRIIRICITEQGEKVVKRSMCITDEIDQILLEDMTEEEKQEFHALLHRAMRSVEKNSNMKEHNHMFFSHHGETI</sequence>
<evidence type="ECO:0000313" key="6">
    <source>
        <dbReference type="Proteomes" id="UP001523566"/>
    </source>
</evidence>
<keyword evidence="2" id="KW-0238">DNA-binding</keyword>
<evidence type="ECO:0000256" key="1">
    <source>
        <dbReference type="ARBA" id="ARBA00023015"/>
    </source>
</evidence>
<dbReference type="PANTHER" id="PTHR42756:SF1">
    <property type="entry name" value="TRANSCRIPTIONAL REPRESSOR OF EMRAB OPERON"/>
    <property type="match status" value="1"/>
</dbReference>
<keyword evidence="3" id="KW-0804">Transcription</keyword>
<proteinExistence type="predicted"/>
<organism evidence="5 6">
    <name type="scientific">Aequitasia blattaphilus</name>
    <dbReference type="NCBI Taxonomy" id="2949332"/>
    <lineage>
        <taxon>Bacteria</taxon>
        <taxon>Bacillati</taxon>
        <taxon>Bacillota</taxon>
        <taxon>Clostridia</taxon>
        <taxon>Lachnospirales</taxon>
        <taxon>Lachnospiraceae</taxon>
        <taxon>Aequitasia</taxon>
    </lineage>
</organism>
<dbReference type="Pfam" id="PF12802">
    <property type="entry name" value="MarR_2"/>
    <property type="match status" value="1"/>
</dbReference>
<dbReference type="SUPFAM" id="SSF46785">
    <property type="entry name" value="Winged helix' DNA-binding domain"/>
    <property type="match status" value="1"/>
</dbReference>